<dbReference type="SUPFAM" id="SSF52540">
    <property type="entry name" value="P-loop containing nucleoside triphosphate hydrolases"/>
    <property type="match status" value="1"/>
</dbReference>
<dbReference type="Proteomes" id="UP000178585">
    <property type="component" value="Unassembled WGS sequence"/>
</dbReference>
<keyword evidence="3" id="KW-0067">ATP-binding</keyword>
<dbReference type="Gene3D" id="3.40.50.300">
    <property type="entry name" value="P-loop containing nucleotide triphosphate hydrolases"/>
    <property type="match status" value="1"/>
</dbReference>
<dbReference type="PANTHER" id="PTHR30258">
    <property type="entry name" value="TYPE II SECRETION SYSTEM PROTEIN GSPE-RELATED"/>
    <property type="match status" value="1"/>
</dbReference>
<protein>
    <recommendedName>
        <fullName evidence="4">Bacterial type II secretion system protein E domain-containing protein</fullName>
    </recommendedName>
</protein>
<evidence type="ECO:0000256" key="2">
    <source>
        <dbReference type="ARBA" id="ARBA00022741"/>
    </source>
</evidence>
<dbReference type="GO" id="GO:0005886">
    <property type="term" value="C:plasma membrane"/>
    <property type="evidence" value="ECO:0007669"/>
    <property type="project" value="TreeGrafter"/>
</dbReference>
<dbReference type="GO" id="GO:0016887">
    <property type="term" value="F:ATP hydrolysis activity"/>
    <property type="evidence" value="ECO:0007669"/>
    <property type="project" value="TreeGrafter"/>
</dbReference>
<accession>A0A1F4XXK0</accession>
<keyword evidence="2" id="KW-0547">Nucleotide-binding</keyword>
<dbReference type="PROSITE" id="PS00662">
    <property type="entry name" value="T2SP_E"/>
    <property type="match status" value="1"/>
</dbReference>
<comment type="similarity">
    <text evidence="1">Belongs to the GSP E family.</text>
</comment>
<evidence type="ECO:0000313" key="6">
    <source>
        <dbReference type="Proteomes" id="UP000178585"/>
    </source>
</evidence>
<dbReference type="Pfam" id="PF00437">
    <property type="entry name" value="T2SSE"/>
    <property type="match status" value="1"/>
</dbReference>
<evidence type="ECO:0000259" key="4">
    <source>
        <dbReference type="PROSITE" id="PS00662"/>
    </source>
</evidence>
<reference evidence="5 6" key="1">
    <citation type="journal article" date="2016" name="Nat. Commun.">
        <title>Thousands of microbial genomes shed light on interconnected biogeochemical processes in an aquifer system.</title>
        <authorList>
            <person name="Anantharaman K."/>
            <person name="Brown C.T."/>
            <person name="Hug L.A."/>
            <person name="Sharon I."/>
            <person name="Castelle C.J."/>
            <person name="Probst A.J."/>
            <person name="Thomas B.C."/>
            <person name="Singh A."/>
            <person name="Wilkins M.J."/>
            <person name="Karaoz U."/>
            <person name="Brodie E.L."/>
            <person name="Williams K.H."/>
            <person name="Hubbard S.S."/>
            <person name="Banfield J.F."/>
        </authorList>
    </citation>
    <scope>NUCLEOTIDE SEQUENCE [LARGE SCALE GENOMIC DNA]</scope>
</reference>
<dbReference type="STRING" id="1797245.A2949_03135"/>
<evidence type="ECO:0000256" key="1">
    <source>
        <dbReference type="ARBA" id="ARBA00006611"/>
    </source>
</evidence>
<dbReference type="GO" id="GO:0005524">
    <property type="term" value="F:ATP binding"/>
    <property type="evidence" value="ECO:0007669"/>
    <property type="project" value="UniProtKB-KW"/>
</dbReference>
<dbReference type="EMBL" id="MEWZ01000023">
    <property type="protein sequence ID" value="OGC86440.1"/>
    <property type="molecule type" value="Genomic_DNA"/>
</dbReference>
<evidence type="ECO:0000256" key="3">
    <source>
        <dbReference type="ARBA" id="ARBA00022840"/>
    </source>
</evidence>
<dbReference type="InterPro" id="IPR001482">
    <property type="entry name" value="T2SS/T4SS_dom"/>
</dbReference>
<dbReference type="CDD" id="cd01129">
    <property type="entry name" value="PulE-GspE-like"/>
    <property type="match status" value="1"/>
</dbReference>
<dbReference type="AlphaFoldDB" id="A0A1F4XXK0"/>
<organism evidence="5 6">
    <name type="scientific">Candidatus Adlerbacteria bacterium RIFCSPLOWO2_01_FULL_54_21b</name>
    <dbReference type="NCBI Taxonomy" id="1797245"/>
    <lineage>
        <taxon>Bacteria</taxon>
        <taxon>Candidatus Adleribacteriota</taxon>
    </lineage>
</organism>
<dbReference type="Gene3D" id="3.30.450.90">
    <property type="match status" value="1"/>
</dbReference>
<comment type="caution">
    <text evidence="5">The sequence shown here is derived from an EMBL/GenBank/DDBJ whole genome shotgun (WGS) entry which is preliminary data.</text>
</comment>
<proteinExistence type="inferred from homology"/>
<dbReference type="PANTHER" id="PTHR30258:SF3">
    <property type="entry name" value="SLL1921 PROTEIN"/>
    <property type="match status" value="1"/>
</dbReference>
<name>A0A1F4XXK0_9BACT</name>
<gene>
    <name evidence="5" type="ORF">A2949_03135</name>
</gene>
<feature type="domain" description="Bacterial type II secretion system protein E" evidence="4">
    <location>
        <begin position="247"/>
        <end position="261"/>
    </location>
</feature>
<evidence type="ECO:0000313" key="5">
    <source>
        <dbReference type="EMBL" id="OGC86440.1"/>
    </source>
</evidence>
<dbReference type="InterPro" id="IPR027417">
    <property type="entry name" value="P-loop_NTPase"/>
</dbReference>
<sequence>MSYAQETKAGVFELSGDDLEALMIKMKGLEDIGTLIKEAVELKRAYRITRILEIILAGGLSTSASDIHFEPEEQAVRLRYRLDGVLVDVASIDSETYRLALSRLKLLSGLKLNVAGEAQDGRFSIKIKGQEIELRTSILPGNYAETMVLRILNPKSIGVPLEELGFGEKLLTRLLKEIAKPNGMILTTGPTGSGKTTTLYAFLRKINSPGTKIITIEDPIEYHLQGLVQTQVDKKNYTFANGLRSALRQDPDVIMVGEIRDREVAETAINAALTGHLVFSTLHTNDAAGSFPRLIDLGIDEKVISSAVNATLAQRLVRTLCKKCKTEGTPTPEEQKVIDKYLGTIVDKALVPAETKKVWRAKEGGCEECHGRGYKGRMGIYEAVFMDSAIETILRSKPSEREVYQAARPQGIPSMQEDGIIKVLRGLTSMEELKRVVDLDTQ</sequence>